<keyword evidence="6" id="KW-0653">Protein transport</keyword>
<proteinExistence type="predicted"/>
<sequence length="161" mass="17901">MKAWFATLSPRERIIVAAGGGLLIMALLVGSWLSFVDDVERMREVVSEQRVVSQWMESAAQEVLILRKGGNQKHVVNSGASLLSRVDQTARRSGLGSAMTRVEPDGSDKVRIRLERVNFDKMMRWLEELQTKHAVSIDSITVDQHQENGMANVRLSLKGAG</sequence>
<evidence type="ECO:0000256" key="6">
    <source>
        <dbReference type="ARBA" id="ARBA00022927"/>
    </source>
</evidence>
<evidence type="ECO:0000256" key="4">
    <source>
        <dbReference type="ARBA" id="ARBA00022519"/>
    </source>
</evidence>
<dbReference type="PIRSF" id="PIRSF006291">
    <property type="entry name" value="GspM"/>
    <property type="match status" value="1"/>
</dbReference>
<dbReference type="AlphaFoldDB" id="A0A3B0ZZF6"/>
<name>A0A3B0ZZF6_9ZZZZ</name>
<dbReference type="InterPro" id="IPR007690">
    <property type="entry name" value="T2SS_GspM"/>
</dbReference>
<dbReference type="Gene3D" id="3.30.1360.100">
    <property type="entry name" value="General secretion pathway protein M, EpsM"/>
    <property type="match status" value="1"/>
</dbReference>
<evidence type="ECO:0000256" key="9">
    <source>
        <dbReference type="SAM" id="Phobius"/>
    </source>
</evidence>
<dbReference type="GO" id="GO:0015627">
    <property type="term" value="C:type II protein secretion system complex"/>
    <property type="evidence" value="ECO:0007669"/>
    <property type="project" value="InterPro"/>
</dbReference>
<keyword evidence="2" id="KW-0813">Transport</keyword>
<dbReference type="GO" id="GO:0005886">
    <property type="term" value="C:plasma membrane"/>
    <property type="evidence" value="ECO:0007669"/>
    <property type="project" value="UniProtKB-SubCell"/>
</dbReference>
<keyword evidence="5 9" id="KW-0812">Transmembrane</keyword>
<dbReference type="Pfam" id="PF04612">
    <property type="entry name" value="T2SSM"/>
    <property type="match status" value="1"/>
</dbReference>
<evidence type="ECO:0000256" key="7">
    <source>
        <dbReference type="ARBA" id="ARBA00022989"/>
    </source>
</evidence>
<evidence type="ECO:0000256" key="5">
    <source>
        <dbReference type="ARBA" id="ARBA00022692"/>
    </source>
</evidence>
<keyword evidence="8 9" id="KW-0472">Membrane</keyword>
<protein>
    <recommendedName>
        <fullName evidence="11">General secretion pathway protein M</fullName>
    </recommendedName>
</protein>
<evidence type="ECO:0000256" key="3">
    <source>
        <dbReference type="ARBA" id="ARBA00022475"/>
    </source>
</evidence>
<dbReference type="InterPro" id="IPR023229">
    <property type="entry name" value="T2SS_M_periplasmic_sf"/>
</dbReference>
<dbReference type="GO" id="GO:0015628">
    <property type="term" value="P:protein secretion by the type II secretion system"/>
    <property type="evidence" value="ECO:0007669"/>
    <property type="project" value="InterPro"/>
</dbReference>
<dbReference type="SUPFAM" id="SSF103054">
    <property type="entry name" value="General secretion pathway protein M, EpsM"/>
    <property type="match status" value="1"/>
</dbReference>
<keyword evidence="7 9" id="KW-1133">Transmembrane helix</keyword>
<dbReference type="EMBL" id="UOFQ01000033">
    <property type="protein sequence ID" value="VAW85976.1"/>
    <property type="molecule type" value="Genomic_DNA"/>
</dbReference>
<feature type="transmembrane region" description="Helical" evidence="9">
    <location>
        <begin position="14"/>
        <end position="35"/>
    </location>
</feature>
<evidence type="ECO:0000256" key="2">
    <source>
        <dbReference type="ARBA" id="ARBA00022448"/>
    </source>
</evidence>
<accession>A0A3B0ZZF6</accession>
<gene>
    <name evidence="10" type="ORF">MNBD_GAMMA17-1102</name>
</gene>
<reference evidence="10" key="1">
    <citation type="submission" date="2018-06" db="EMBL/GenBank/DDBJ databases">
        <authorList>
            <person name="Zhirakovskaya E."/>
        </authorList>
    </citation>
    <scope>NUCLEOTIDE SEQUENCE</scope>
</reference>
<evidence type="ECO:0000256" key="1">
    <source>
        <dbReference type="ARBA" id="ARBA00004377"/>
    </source>
</evidence>
<evidence type="ECO:0000256" key="8">
    <source>
        <dbReference type="ARBA" id="ARBA00023136"/>
    </source>
</evidence>
<comment type="subcellular location">
    <subcellularLocation>
        <location evidence="1">Cell inner membrane</location>
        <topology evidence="1">Single-pass membrane protein</topology>
    </subcellularLocation>
</comment>
<evidence type="ECO:0000313" key="10">
    <source>
        <dbReference type="EMBL" id="VAW85976.1"/>
    </source>
</evidence>
<organism evidence="10">
    <name type="scientific">hydrothermal vent metagenome</name>
    <dbReference type="NCBI Taxonomy" id="652676"/>
    <lineage>
        <taxon>unclassified sequences</taxon>
        <taxon>metagenomes</taxon>
        <taxon>ecological metagenomes</taxon>
    </lineage>
</organism>
<keyword evidence="3" id="KW-1003">Cell membrane</keyword>
<keyword evidence="4" id="KW-0997">Cell inner membrane</keyword>
<evidence type="ECO:0008006" key="11">
    <source>
        <dbReference type="Google" id="ProtNLM"/>
    </source>
</evidence>